<keyword evidence="5 6" id="KW-0472">Membrane</keyword>
<reference evidence="8" key="2">
    <citation type="submission" date="2020-05" db="UniProtKB">
        <authorList>
            <consortium name="EnsemblMetazoa"/>
        </authorList>
    </citation>
    <scope>IDENTIFICATION</scope>
</reference>
<accession>A0A084WCK8</accession>
<proteinExistence type="inferred from homology"/>
<keyword evidence="3 6" id="KW-0812">Transmembrane</keyword>
<dbReference type="PRINTS" id="PR00259">
    <property type="entry name" value="TMFOUR"/>
</dbReference>
<dbReference type="PROSITE" id="PS00421">
    <property type="entry name" value="TM4_1"/>
    <property type="match status" value="1"/>
</dbReference>
<evidence type="ECO:0000313" key="9">
    <source>
        <dbReference type="Proteomes" id="UP000030765"/>
    </source>
</evidence>
<dbReference type="InterPro" id="IPR018503">
    <property type="entry name" value="Tetraspanin_CS"/>
</dbReference>
<organism evidence="8 9">
    <name type="scientific">Anopheles sinensis</name>
    <name type="common">Mosquito</name>
    <dbReference type="NCBI Taxonomy" id="74873"/>
    <lineage>
        <taxon>Eukaryota</taxon>
        <taxon>Metazoa</taxon>
        <taxon>Ecdysozoa</taxon>
        <taxon>Arthropoda</taxon>
        <taxon>Hexapoda</taxon>
        <taxon>Insecta</taxon>
        <taxon>Pterygota</taxon>
        <taxon>Neoptera</taxon>
        <taxon>Endopterygota</taxon>
        <taxon>Diptera</taxon>
        <taxon>Nematocera</taxon>
        <taxon>Culicoidea</taxon>
        <taxon>Culicidae</taxon>
        <taxon>Anophelinae</taxon>
        <taxon>Anopheles</taxon>
    </lineage>
</organism>
<dbReference type="GO" id="GO:0016020">
    <property type="term" value="C:membrane"/>
    <property type="evidence" value="ECO:0007669"/>
    <property type="project" value="UniProtKB-SubCell"/>
</dbReference>
<dbReference type="Proteomes" id="UP000030765">
    <property type="component" value="Unassembled WGS sequence"/>
</dbReference>
<evidence type="ECO:0000256" key="4">
    <source>
        <dbReference type="ARBA" id="ARBA00022989"/>
    </source>
</evidence>
<comment type="subcellular location">
    <subcellularLocation>
        <location evidence="1">Membrane</location>
        <topology evidence="1">Multi-pass membrane protein</topology>
    </subcellularLocation>
</comment>
<evidence type="ECO:0000313" key="8">
    <source>
        <dbReference type="EnsemblMetazoa" id="ASIC016011-PA"/>
    </source>
</evidence>
<dbReference type="VEuPathDB" id="VectorBase:ASIS023201"/>
<evidence type="ECO:0000256" key="5">
    <source>
        <dbReference type="ARBA" id="ARBA00023136"/>
    </source>
</evidence>
<dbReference type="EnsemblMetazoa" id="ASIC016011-RA">
    <property type="protein sequence ID" value="ASIC016011-PA"/>
    <property type="gene ID" value="ASIC016011"/>
</dbReference>
<dbReference type="VEuPathDB" id="VectorBase:ASIC016011"/>
<evidence type="ECO:0000256" key="1">
    <source>
        <dbReference type="ARBA" id="ARBA00004141"/>
    </source>
</evidence>
<evidence type="ECO:0000256" key="3">
    <source>
        <dbReference type="ARBA" id="ARBA00022692"/>
    </source>
</evidence>
<dbReference type="EMBL" id="ATLV01022708">
    <property type="status" value="NOT_ANNOTATED_CDS"/>
    <property type="molecule type" value="Genomic_DNA"/>
</dbReference>
<keyword evidence="9" id="KW-1185">Reference proteome</keyword>
<dbReference type="EMBL" id="KE525336">
    <property type="protein sequence ID" value="KFB47952.1"/>
    <property type="molecule type" value="Genomic_DNA"/>
</dbReference>
<evidence type="ECO:0000256" key="2">
    <source>
        <dbReference type="ARBA" id="ARBA00006840"/>
    </source>
</evidence>
<name>A0A084WCK8_ANOSI</name>
<feature type="transmembrane region" description="Helical" evidence="6">
    <location>
        <begin position="7"/>
        <end position="26"/>
    </location>
</feature>
<comment type="similarity">
    <text evidence="2">Belongs to the tetraspanin (TM4SF) family.</text>
</comment>
<dbReference type="AlphaFoldDB" id="A0A084WCK8"/>
<dbReference type="InterPro" id="IPR018499">
    <property type="entry name" value="Tetraspanin/Peripherin"/>
</dbReference>
<reference evidence="7 9" key="1">
    <citation type="journal article" date="2014" name="BMC Genomics">
        <title>Genome sequence of Anopheles sinensis provides insight into genetics basis of mosquito competence for malaria parasites.</title>
        <authorList>
            <person name="Zhou D."/>
            <person name="Zhang D."/>
            <person name="Ding G."/>
            <person name="Shi L."/>
            <person name="Hou Q."/>
            <person name="Ye Y."/>
            <person name="Xu Y."/>
            <person name="Zhou H."/>
            <person name="Xiong C."/>
            <person name="Li S."/>
            <person name="Yu J."/>
            <person name="Hong S."/>
            <person name="Yu X."/>
            <person name="Zou P."/>
            <person name="Chen C."/>
            <person name="Chang X."/>
            <person name="Wang W."/>
            <person name="Lv Y."/>
            <person name="Sun Y."/>
            <person name="Ma L."/>
            <person name="Shen B."/>
            <person name="Zhu C."/>
        </authorList>
    </citation>
    <scope>NUCLEOTIDE SEQUENCE [LARGE SCALE GENOMIC DNA]</scope>
</reference>
<feature type="transmembrane region" description="Helical" evidence="6">
    <location>
        <begin position="38"/>
        <end position="60"/>
    </location>
</feature>
<evidence type="ECO:0000313" key="7">
    <source>
        <dbReference type="EMBL" id="KFB47952.1"/>
    </source>
</evidence>
<dbReference type="OrthoDB" id="10033535at2759"/>
<gene>
    <name evidence="7" type="ORF">ZHAS_00016011</name>
</gene>
<sequence length="70" mass="7563">MRFSLKVTGLVVIVTGAIIQSNYYHYSNFVGDNFWTAPIVLIVIGSIIFVVACFGCCGAAKESPCMIITV</sequence>
<evidence type="ECO:0000256" key="6">
    <source>
        <dbReference type="SAM" id="Phobius"/>
    </source>
</evidence>
<keyword evidence="4 6" id="KW-1133">Transmembrane helix</keyword>
<dbReference type="STRING" id="74873.A0A084WCK8"/>
<dbReference type="OMA" id="IYVQMEL"/>
<dbReference type="Pfam" id="PF00335">
    <property type="entry name" value="Tetraspanin"/>
    <property type="match status" value="1"/>
</dbReference>
<protein>
    <submittedName>
        <fullName evidence="7">AGAP008527-PA-like protein</fullName>
    </submittedName>
</protein>